<comment type="caution">
    <text evidence="1">The sequence shown here is derived from an EMBL/GenBank/DDBJ whole genome shotgun (WGS) entry which is preliminary data.</text>
</comment>
<dbReference type="AlphaFoldDB" id="A0A4C1XTS8"/>
<gene>
    <name evidence="1" type="ORF">EVAR_54014_1</name>
</gene>
<organism evidence="1 2">
    <name type="scientific">Eumeta variegata</name>
    <name type="common">Bagworm moth</name>
    <name type="synonym">Eumeta japonica</name>
    <dbReference type="NCBI Taxonomy" id="151549"/>
    <lineage>
        <taxon>Eukaryota</taxon>
        <taxon>Metazoa</taxon>
        <taxon>Ecdysozoa</taxon>
        <taxon>Arthropoda</taxon>
        <taxon>Hexapoda</taxon>
        <taxon>Insecta</taxon>
        <taxon>Pterygota</taxon>
        <taxon>Neoptera</taxon>
        <taxon>Endopterygota</taxon>
        <taxon>Lepidoptera</taxon>
        <taxon>Glossata</taxon>
        <taxon>Ditrysia</taxon>
        <taxon>Tineoidea</taxon>
        <taxon>Psychidae</taxon>
        <taxon>Oiketicinae</taxon>
        <taxon>Eumeta</taxon>
    </lineage>
</organism>
<reference evidence="1 2" key="1">
    <citation type="journal article" date="2019" name="Commun. Biol.">
        <title>The bagworm genome reveals a unique fibroin gene that provides high tensile strength.</title>
        <authorList>
            <person name="Kono N."/>
            <person name="Nakamura H."/>
            <person name="Ohtoshi R."/>
            <person name="Tomita M."/>
            <person name="Numata K."/>
            <person name="Arakawa K."/>
        </authorList>
    </citation>
    <scope>NUCLEOTIDE SEQUENCE [LARGE SCALE GENOMIC DNA]</scope>
</reference>
<evidence type="ECO:0000313" key="2">
    <source>
        <dbReference type="Proteomes" id="UP000299102"/>
    </source>
</evidence>
<keyword evidence="2" id="KW-1185">Reference proteome</keyword>
<accession>A0A4C1XTS8</accession>
<name>A0A4C1XTS8_EUMVA</name>
<dbReference type="Proteomes" id="UP000299102">
    <property type="component" value="Unassembled WGS sequence"/>
</dbReference>
<dbReference type="EMBL" id="BGZK01000959">
    <property type="protein sequence ID" value="GBP66520.1"/>
    <property type="molecule type" value="Genomic_DNA"/>
</dbReference>
<proteinExistence type="predicted"/>
<protein>
    <submittedName>
        <fullName evidence="1">Uncharacterized protein</fullName>
    </submittedName>
</protein>
<sequence>MIQISDQRSGGVSVVKSVALLPKPLALFFGIHYKSSVPDVIVSVAPLVSGPRSALGGEGLVLNSHPLNLNQKLVERFAHGSDVINPTTTIQTSK</sequence>
<evidence type="ECO:0000313" key="1">
    <source>
        <dbReference type="EMBL" id="GBP66520.1"/>
    </source>
</evidence>